<keyword evidence="4 12" id="KW-0547">Nucleotide-binding</keyword>
<dbReference type="GO" id="GO:0006298">
    <property type="term" value="P:mismatch repair"/>
    <property type="evidence" value="ECO:0007669"/>
    <property type="project" value="InterPro"/>
</dbReference>
<dbReference type="Gene3D" id="3.30.420.110">
    <property type="entry name" value="MutS, connector domain"/>
    <property type="match status" value="1"/>
</dbReference>
<dbReference type="FunFam" id="3.40.50.300:FF:000925">
    <property type="entry name" value="DNA mismatch repair protein MSH2"/>
    <property type="match status" value="1"/>
</dbReference>
<evidence type="ECO:0000313" key="14">
    <source>
        <dbReference type="EMBL" id="KAK1407425.1"/>
    </source>
</evidence>
<evidence type="ECO:0000256" key="3">
    <source>
        <dbReference type="ARBA" id="ARBA00019549"/>
    </source>
</evidence>
<comment type="function">
    <text evidence="12">Component of the post-replicative DNA mismatch repair system (MMR).</text>
</comment>
<comment type="similarity">
    <text evidence="2 12">Belongs to the DNA mismatch repair MutS family.</text>
</comment>
<dbReference type="InterPro" id="IPR007861">
    <property type="entry name" value="DNA_mismatch_repair_MutS_clamp"/>
</dbReference>
<dbReference type="EMBL" id="JAUHHV010000011">
    <property type="protein sequence ID" value="KAK1407425.1"/>
    <property type="molecule type" value="Genomic_DNA"/>
</dbReference>
<dbReference type="PANTHER" id="PTHR11361">
    <property type="entry name" value="DNA MISMATCH REPAIR PROTEIN MUTS FAMILY MEMBER"/>
    <property type="match status" value="1"/>
</dbReference>
<sequence>MNTPNTHPSTLPLPPHLSLSRPISPNPRLKLVLQRPLNPLKTLTYFLICLILLFIPKDLTMDGDLQDHNKLPELKLDAKQAQGFLTFFKKLPNDTNAVRFFDRRDYFTAHGEDASFIANTYYHTTTVLKQIGNGLNALSSVSVSKNMFETIVRDLLLERIDHSLELYEGSGSNWRLIKRGTPGNLNSFEDILFAKNDMQDSPVIVAIMPIFRETGCTVGLGYVDLAKRVLGITEFLDDIHFTNVESALVSLGCKECVLPTEITKTSECKPLHDVMSKCGVMVTERKKAEFKARDLSQDLGRLIKGSNEPVRDLVSAFEYAPMALGVLLSYAELLSDENNYGNYTIGQYNLNTYMRLDSAAMRALNVMESKTDANKNFSLFGLMNRTCTAGMGKRLLHMWLKQPLLDVKEINIRLDLVQAFVEDTALRQDLRQHLRRICDIDRMMRIIEKKRASLLHVVKLYQSSIRFPYIKSAMERYDGQFASVIKERYLHCFNYLTNDDHLNKFNGLVEVSVDLDQLENGEYMISPGYDSQLSDLKNEQESLEQQIHNLHIQTAEDLDLAVDKTLKMDKGTQFGHVFRITKKEEPKVRKKLNTHFVILETRKDGVKFTNTKLKKLGDQHQKVLEEYKSCQKELVARVVNTAATFSEVFEDLAKLLSELDVLLSFADLAASSPTPYTRPDITASDTGDIILEGSRHPCVEAQDWVNFIPNDCKLVRGKSWFQIITGPNMGGKSTFIRQVGVNILMAQVGSFVPCDNATISIRDCIFARVGAGDCQLRGVSTFMQEMLETASILKGATDKSLIIIDELGRGTSTYDGFGLAWAICEHLVEVIKAPTLFATHFHELTALAHENSGQLSGIANYHVSAHIDSSSRKLTMLYKVEPGACDQSFGIHVAEFANFPESVVSLAREKAAELEDFSPISIVSNEAEQEAGCKRKKPSEPDDMAIGAPRARKFLKDFSELPLDKMDFKQALQEVKRLKNELQDDANNCKWLQQFL</sequence>
<dbReference type="Gene3D" id="3.40.1170.10">
    <property type="entry name" value="DNA repair protein MutS, domain I"/>
    <property type="match status" value="1"/>
</dbReference>
<dbReference type="FunFam" id="1.10.1420.10:FF:000003">
    <property type="entry name" value="DNA mismatch repair protein"/>
    <property type="match status" value="1"/>
</dbReference>
<dbReference type="InterPro" id="IPR016151">
    <property type="entry name" value="DNA_mismatch_repair_MutS_N"/>
</dbReference>
<dbReference type="Pfam" id="PF05192">
    <property type="entry name" value="MutS_III"/>
    <property type="match status" value="1"/>
</dbReference>
<dbReference type="InterPro" id="IPR007696">
    <property type="entry name" value="DNA_mismatch_repair_MutS_core"/>
</dbReference>
<keyword evidence="9" id="KW-0539">Nucleus</keyword>
<keyword evidence="5 12" id="KW-0227">DNA damage</keyword>
<dbReference type="Pfam" id="PF00488">
    <property type="entry name" value="MutS_V"/>
    <property type="match status" value="1"/>
</dbReference>
<dbReference type="SUPFAM" id="SSF52540">
    <property type="entry name" value="P-loop containing nucleoside triphosphate hydrolases"/>
    <property type="match status" value="1"/>
</dbReference>
<organism evidence="14 15">
    <name type="scientific">Tagetes erecta</name>
    <name type="common">African marigold</name>
    <dbReference type="NCBI Taxonomy" id="13708"/>
    <lineage>
        <taxon>Eukaryota</taxon>
        <taxon>Viridiplantae</taxon>
        <taxon>Streptophyta</taxon>
        <taxon>Embryophyta</taxon>
        <taxon>Tracheophyta</taxon>
        <taxon>Spermatophyta</taxon>
        <taxon>Magnoliopsida</taxon>
        <taxon>eudicotyledons</taxon>
        <taxon>Gunneridae</taxon>
        <taxon>Pentapetalae</taxon>
        <taxon>asterids</taxon>
        <taxon>campanulids</taxon>
        <taxon>Asterales</taxon>
        <taxon>Asteraceae</taxon>
        <taxon>Asteroideae</taxon>
        <taxon>Heliantheae alliance</taxon>
        <taxon>Tageteae</taxon>
        <taxon>Tagetes</taxon>
    </lineage>
</organism>
<dbReference type="InterPro" id="IPR007860">
    <property type="entry name" value="DNA_mmatch_repair_MutS_con_dom"/>
</dbReference>
<dbReference type="InterPro" id="IPR045076">
    <property type="entry name" value="MutS"/>
</dbReference>
<evidence type="ECO:0000313" key="15">
    <source>
        <dbReference type="Proteomes" id="UP001229421"/>
    </source>
</evidence>
<evidence type="ECO:0000259" key="13">
    <source>
        <dbReference type="PROSITE" id="PS00486"/>
    </source>
</evidence>
<dbReference type="Pfam" id="PF05188">
    <property type="entry name" value="MutS_II"/>
    <property type="match status" value="1"/>
</dbReference>
<evidence type="ECO:0000256" key="12">
    <source>
        <dbReference type="RuleBase" id="RU003756"/>
    </source>
</evidence>
<dbReference type="InterPro" id="IPR036678">
    <property type="entry name" value="MutS_con_dom_sf"/>
</dbReference>
<dbReference type="InterPro" id="IPR007695">
    <property type="entry name" value="DNA_mismatch_repair_MutS-lik_N"/>
</dbReference>
<dbReference type="FunFam" id="3.40.1170.10:FF:000003">
    <property type="entry name" value="DNA mismatch repair protein"/>
    <property type="match status" value="1"/>
</dbReference>
<dbReference type="GO" id="GO:0005524">
    <property type="term" value="F:ATP binding"/>
    <property type="evidence" value="ECO:0007669"/>
    <property type="project" value="UniProtKB-KW"/>
</dbReference>
<gene>
    <name evidence="14" type="ORF">QVD17_39041</name>
</gene>
<evidence type="ECO:0000256" key="4">
    <source>
        <dbReference type="ARBA" id="ARBA00022741"/>
    </source>
</evidence>
<comment type="subcellular location">
    <subcellularLocation>
        <location evidence="1">Nucleus</location>
    </subcellularLocation>
</comment>
<keyword evidence="7 12" id="KW-0238">DNA-binding</keyword>
<dbReference type="GO" id="GO:0032301">
    <property type="term" value="C:MutSalpha complex"/>
    <property type="evidence" value="ECO:0007669"/>
    <property type="project" value="TreeGrafter"/>
</dbReference>
<evidence type="ECO:0000256" key="2">
    <source>
        <dbReference type="ARBA" id="ARBA00006271"/>
    </source>
</evidence>
<reference evidence="14" key="1">
    <citation type="journal article" date="2023" name="bioRxiv">
        <title>Improved chromosome-level genome assembly for marigold (Tagetes erecta).</title>
        <authorList>
            <person name="Jiang F."/>
            <person name="Yuan L."/>
            <person name="Wang S."/>
            <person name="Wang H."/>
            <person name="Xu D."/>
            <person name="Wang A."/>
            <person name="Fan W."/>
        </authorList>
    </citation>
    <scope>NUCLEOTIDE SEQUENCE</scope>
    <source>
        <strain evidence="14">WSJ</strain>
        <tissue evidence="14">Leaf</tissue>
    </source>
</reference>
<feature type="domain" description="DNA mismatch repair proteins mutS family" evidence="13">
    <location>
        <begin position="800"/>
        <end position="816"/>
    </location>
</feature>
<keyword evidence="15" id="KW-1185">Reference proteome</keyword>
<keyword evidence="6" id="KW-0067">ATP-binding</keyword>
<evidence type="ECO:0000256" key="9">
    <source>
        <dbReference type="ARBA" id="ARBA00023242"/>
    </source>
</evidence>
<dbReference type="AlphaFoldDB" id="A0AAD8JTA1"/>
<dbReference type="GO" id="GO:0006312">
    <property type="term" value="P:mitotic recombination"/>
    <property type="evidence" value="ECO:0007669"/>
    <property type="project" value="TreeGrafter"/>
</dbReference>
<accession>A0AAD8JTA1</accession>
<dbReference type="InterPro" id="IPR032642">
    <property type="entry name" value="Msh2_ATP-bd"/>
</dbReference>
<evidence type="ECO:0000256" key="8">
    <source>
        <dbReference type="ARBA" id="ARBA00023204"/>
    </source>
</evidence>
<evidence type="ECO:0000256" key="11">
    <source>
        <dbReference type="ARBA" id="ARBA00073545"/>
    </source>
</evidence>
<evidence type="ECO:0000256" key="7">
    <source>
        <dbReference type="ARBA" id="ARBA00023125"/>
    </source>
</evidence>
<dbReference type="Proteomes" id="UP001229421">
    <property type="component" value="Unassembled WGS sequence"/>
</dbReference>
<dbReference type="Pfam" id="PF05190">
    <property type="entry name" value="MutS_IV"/>
    <property type="match status" value="1"/>
</dbReference>
<dbReference type="PIRSF" id="PIRSF005813">
    <property type="entry name" value="MSH2"/>
    <property type="match status" value="1"/>
</dbReference>
<dbReference type="InterPro" id="IPR000432">
    <property type="entry name" value="DNA_mismatch_repair_MutS_C"/>
</dbReference>
<evidence type="ECO:0000256" key="1">
    <source>
        <dbReference type="ARBA" id="ARBA00004123"/>
    </source>
</evidence>
<protein>
    <recommendedName>
        <fullName evidence="11">DNA mismatch repair protein MSH2</fullName>
    </recommendedName>
    <alternativeName>
        <fullName evidence="3">DNA mismatch repair protein Msh2</fullName>
    </alternativeName>
    <alternativeName>
        <fullName evidence="10">MutS protein homolog 2</fullName>
    </alternativeName>
</protein>
<dbReference type="SUPFAM" id="SSF48334">
    <property type="entry name" value="DNA repair protein MutS, domain III"/>
    <property type="match status" value="1"/>
</dbReference>
<dbReference type="FunFam" id="1.10.1420.10:FF:000021">
    <property type="entry name" value="DNA mismatch repair protein MSH2"/>
    <property type="match status" value="1"/>
</dbReference>
<dbReference type="Pfam" id="PF01624">
    <property type="entry name" value="MutS_I"/>
    <property type="match status" value="1"/>
</dbReference>
<dbReference type="Gene3D" id="1.10.1420.10">
    <property type="match status" value="2"/>
</dbReference>
<dbReference type="GO" id="GO:0030983">
    <property type="term" value="F:mismatched DNA binding"/>
    <property type="evidence" value="ECO:0007669"/>
    <property type="project" value="InterPro"/>
</dbReference>
<dbReference type="GO" id="GO:0051053">
    <property type="term" value="P:negative regulation of DNA metabolic process"/>
    <property type="evidence" value="ECO:0007669"/>
    <property type="project" value="UniProtKB-ARBA"/>
</dbReference>
<dbReference type="InterPro" id="IPR036187">
    <property type="entry name" value="DNA_mismatch_repair_MutS_sf"/>
</dbReference>
<dbReference type="Gene3D" id="3.40.50.300">
    <property type="entry name" value="P-loop containing nucleotide triphosphate hydrolases"/>
    <property type="match status" value="1"/>
</dbReference>
<dbReference type="InterPro" id="IPR011184">
    <property type="entry name" value="DNA_mismatch_repair_Msh2"/>
</dbReference>
<dbReference type="PANTHER" id="PTHR11361:SF35">
    <property type="entry name" value="DNA MISMATCH REPAIR PROTEIN MSH2"/>
    <property type="match status" value="1"/>
</dbReference>
<dbReference type="NCBIfam" id="NF003810">
    <property type="entry name" value="PRK05399.1"/>
    <property type="match status" value="1"/>
</dbReference>
<comment type="caution">
    <text evidence="14">The sequence shown here is derived from an EMBL/GenBank/DDBJ whole genome shotgun (WGS) entry which is preliminary data.</text>
</comment>
<evidence type="ECO:0000256" key="6">
    <source>
        <dbReference type="ARBA" id="ARBA00022840"/>
    </source>
</evidence>
<dbReference type="GO" id="GO:0140664">
    <property type="term" value="F:ATP-dependent DNA damage sensor activity"/>
    <property type="evidence" value="ECO:0007669"/>
    <property type="project" value="InterPro"/>
</dbReference>
<dbReference type="InterPro" id="IPR027417">
    <property type="entry name" value="P-loop_NTPase"/>
</dbReference>
<keyword evidence="8 12" id="KW-0234">DNA repair</keyword>
<evidence type="ECO:0000256" key="5">
    <source>
        <dbReference type="ARBA" id="ARBA00022763"/>
    </source>
</evidence>
<dbReference type="PROSITE" id="PS00486">
    <property type="entry name" value="DNA_MISMATCH_REPAIR_2"/>
    <property type="match status" value="1"/>
</dbReference>
<name>A0AAD8JTA1_TARER</name>
<dbReference type="SUPFAM" id="SSF53150">
    <property type="entry name" value="DNA repair protein MutS, domain II"/>
    <property type="match status" value="1"/>
</dbReference>
<dbReference type="FunFam" id="3.30.420.110:FF:000002">
    <property type="entry name" value="DNA mismatch repair protein"/>
    <property type="match status" value="1"/>
</dbReference>
<dbReference type="SMART" id="SM00534">
    <property type="entry name" value="MUTSac"/>
    <property type="match status" value="1"/>
</dbReference>
<dbReference type="SMART" id="SM00533">
    <property type="entry name" value="MUTSd"/>
    <property type="match status" value="1"/>
</dbReference>
<dbReference type="CDD" id="cd03285">
    <property type="entry name" value="ABC_MSH2_euk"/>
    <property type="match status" value="1"/>
</dbReference>
<evidence type="ECO:0000256" key="10">
    <source>
        <dbReference type="ARBA" id="ARBA00029795"/>
    </source>
</evidence>
<proteinExistence type="inferred from homology"/>